<dbReference type="AlphaFoldDB" id="A0A8J4A7B7"/>
<dbReference type="Proteomes" id="UP000635606">
    <property type="component" value="Unassembled WGS sequence"/>
</dbReference>
<comment type="caution">
    <text evidence="2">The sequence shown here is derived from an EMBL/GenBank/DDBJ whole genome shotgun (WGS) entry which is preliminary data.</text>
</comment>
<sequence>MPAPAEAGADTRPVGFGKLIRSGGGRTGDQFQSSGWVQAGLVVEATSNEPDGSQLLWAVSSELPKADLLAGNVLDVADERATSGLGSPTAIRSRSVAMNSRAGRPTSAATRATLLRRDDRHA</sequence>
<gene>
    <name evidence="2" type="ORF">Voc01_090980</name>
</gene>
<evidence type="ECO:0000313" key="2">
    <source>
        <dbReference type="EMBL" id="GIJ74181.1"/>
    </source>
</evidence>
<organism evidence="2 3">
    <name type="scientific">Virgisporangium ochraceum</name>
    <dbReference type="NCBI Taxonomy" id="65505"/>
    <lineage>
        <taxon>Bacteria</taxon>
        <taxon>Bacillati</taxon>
        <taxon>Actinomycetota</taxon>
        <taxon>Actinomycetes</taxon>
        <taxon>Micromonosporales</taxon>
        <taxon>Micromonosporaceae</taxon>
        <taxon>Virgisporangium</taxon>
    </lineage>
</organism>
<accession>A0A8J4A7B7</accession>
<proteinExistence type="predicted"/>
<feature type="region of interest" description="Disordered" evidence="1">
    <location>
        <begin position="96"/>
        <end position="122"/>
    </location>
</feature>
<protein>
    <submittedName>
        <fullName evidence="2">Uncharacterized protein</fullName>
    </submittedName>
</protein>
<keyword evidence="3" id="KW-1185">Reference proteome</keyword>
<evidence type="ECO:0000256" key="1">
    <source>
        <dbReference type="SAM" id="MobiDB-lite"/>
    </source>
</evidence>
<dbReference type="EMBL" id="BOPH01000130">
    <property type="protein sequence ID" value="GIJ74181.1"/>
    <property type="molecule type" value="Genomic_DNA"/>
</dbReference>
<name>A0A8J4A7B7_9ACTN</name>
<reference evidence="2" key="1">
    <citation type="submission" date="2021-01" db="EMBL/GenBank/DDBJ databases">
        <title>Whole genome shotgun sequence of Virgisporangium ochraceum NBRC 16418.</title>
        <authorList>
            <person name="Komaki H."/>
            <person name="Tamura T."/>
        </authorList>
    </citation>
    <scope>NUCLEOTIDE SEQUENCE</scope>
    <source>
        <strain evidence="2">NBRC 16418</strain>
    </source>
</reference>
<evidence type="ECO:0000313" key="3">
    <source>
        <dbReference type="Proteomes" id="UP000635606"/>
    </source>
</evidence>